<dbReference type="STRING" id="1123243.SAMN02745190_02074"/>
<dbReference type="OrthoDB" id="2381281at2"/>
<dbReference type="AlphaFoldDB" id="A0A1M4ZQV5"/>
<dbReference type="RefSeq" id="WP_072936195.1">
    <property type="nucleotide sequence ID" value="NZ_FQUG01000009.1"/>
</dbReference>
<evidence type="ECO:0000313" key="1">
    <source>
        <dbReference type="EMBL" id="SHF20401.1"/>
    </source>
</evidence>
<keyword evidence="2" id="KW-1185">Reference proteome</keyword>
<dbReference type="EMBL" id="FQUG01000009">
    <property type="protein sequence ID" value="SHF20401.1"/>
    <property type="molecule type" value="Genomic_DNA"/>
</dbReference>
<dbReference type="Proteomes" id="UP000184404">
    <property type="component" value="Unassembled WGS sequence"/>
</dbReference>
<organism evidence="1 2">
    <name type="scientific">Schwartzia succinivorans DSM 10502</name>
    <dbReference type="NCBI Taxonomy" id="1123243"/>
    <lineage>
        <taxon>Bacteria</taxon>
        <taxon>Bacillati</taxon>
        <taxon>Bacillota</taxon>
        <taxon>Negativicutes</taxon>
        <taxon>Selenomonadales</taxon>
        <taxon>Selenomonadaceae</taxon>
        <taxon>Schwartzia</taxon>
    </lineage>
</organism>
<name>A0A1M4ZQV5_9FIRM</name>
<reference evidence="1 2" key="1">
    <citation type="submission" date="2016-11" db="EMBL/GenBank/DDBJ databases">
        <authorList>
            <person name="Jaros S."/>
            <person name="Januszkiewicz K."/>
            <person name="Wedrychowicz H."/>
        </authorList>
    </citation>
    <scope>NUCLEOTIDE SEQUENCE [LARGE SCALE GENOMIC DNA]</scope>
    <source>
        <strain evidence="1 2">DSM 10502</strain>
    </source>
</reference>
<gene>
    <name evidence="1" type="ORF">SAMN02745190_02074</name>
</gene>
<accession>A0A1M4ZQV5</accession>
<evidence type="ECO:0000313" key="2">
    <source>
        <dbReference type="Proteomes" id="UP000184404"/>
    </source>
</evidence>
<protein>
    <submittedName>
        <fullName evidence="1">Uncharacterized protein</fullName>
    </submittedName>
</protein>
<sequence>MVSFGKKKKPNMDGINLLISILVCYPEIGTVSYEPSRSALHFAFAMKEVPKRQAYEDVGMLIKESIKSYHSLEGFQDADVEIFLEGQGHTAFFHIIRDVKTISQGEISMLSTIMREHFGNILIMDPDNGTAAYEMEQEAHEDAIDHMICNLKVSNGTNRMVGIREEGRVLVFNK</sequence>
<proteinExistence type="predicted"/>